<dbReference type="Proteomes" id="UP000791440">
    <property type="component" value="Unassembled WGS sequence"/>
</dbReference>
<evidence type="ECO:0000256" key="1">
    <source>
        <dbReference type="SAM" id="MobiDB-lite"/>
    </source>
</evidence>
<evidence type="ECO:0000313" key="2">
    <source>
        <dbReference type="EMBL" id="KAG6465902.1"/>
    </source>
</evidence>
<proteinExistence type="predicted"/>
<dbReference type="EMBL" id="JH670047">
    <property type="protein sequence ID" value="KAG6465902.1"/>
    <property type="molecule type" value="Genomic_DNA"/>
</dbReference>
<organism evidence="2 3">
    <name type="scientific">Manduca sexta</name>
    <name type="common">Tobacco hawkmoth</name>
    <name type="synonym">Tobacco hornworm</name>
    <dbReference type="NCBI Taxonomy" id="7130"/>
    <lineage>
        <taxon>Eukaryota</taxon>
        <taxon>Metazoa</taxon>
        <taxon>Ecdysozoa</taxon>
        <taxon>Arthropoda</taxon>
        <taxon>Hexapoda</taxon>
        <taxon>Insecta</taxon>
        <taxon>Pterygota</taxon>
        <taxon>Neoptera</taxon>
        <taxon>Endopterygota</taxon>
        <taxon>Lepidoptera</taxon>
        <taxon>Glossata</taxon>
        <taxon>Ditrysia</taxon>
        <taxon>Bombycoidea</taxon>
        <taxon>Sphingidae</taxon>
        <taxon>Sphinginae</taxon>
        <taxon>Sphingini</taxon>
        <taxon>Manduca</taxon>
    </lineage>
</organism>
<feature type="region of interest" description="Disordered" evidence="1">
    <location>
        <begin position="18"/>
        <end position="66"/>
    </location>
</feature>
<feature type="non-terminal residue" evidence="2">
    <location>
        <position position="1"/>
    </location>
</feature>
<comment type="caution">
    <text evidence="2">The sequence shown here is derived from an EMBL/GenBank/DDBJ whole genome shotgun (WGS) entry which is preliminary data.</text>
</comment>
<evidence type="ECO:0000313" key="3">
    <source>
        <dbReference type="Proteomes" id="UP000791440"/>
    </source>
</evidence>
<accession>A0A922A2G0</accession>
<reference evidence="2" key="2">
    <citation type="submission" date="2020-12" db="EMBL/GenBank/DDBJ databases">
        <authorList>
            <person name="Kanost M."/>
        </authorList>
    </citation>
    <scope>NUCLEOTIDE SEQUENCE</scope>
</reference>
<gene>
    <name evidence="2" type="ORF">O3G_MSEX015483</name>
</gene>
<name>A0A922A2G0_MANSE</name>
<reference evidence="2" key="1">
    <citation type="journal article" date="2016" name="Insect Biochem. Mol. Biol.">
        <title>Multifaceted biological insights from a draft genome sequence of the tobacco hornworm moth, Manduca sexta.</title>
        <authorList>
            <person name="Kanost M.R."/>
            <person name="Arrese E.L."/>
            <person name="Cao X."/>
            <person name="Chen Y.R."/>
            <person name="Chellapilla S."/>
            <person name="Goldsmith M.R."/>
            <person name="Grosse-Wilde E."/>
            <person name="Heckel D.G."/>
            <person name="Herndon N."/>
            <person name="Jiang H."/>
            <person name="Papanicolaou A."/>
            <person name="Qu J."/>
            <person name="Soulages J.L."/>
            <person name="Vogel H."/>
            <person name="Walters J."/>
            <person name="Waterhouse R.M."/>
            <person name="Ahn S.J."/>
            <person name="Almeida F.C."/>
            <person name="An C."/>
            <person name="Aqrawi P."/>
            <person name="Bretschneider A."/>
            <person name="Bryant W.B."/>
            <person name="Bucks S."/>
            <person name="Chao H."/>
            <person name="Chevignon G."/>
            <person name="Christen J.M."/>
            <person name="Clarke D.F."/>
            <person name="Dittmer N.T."/>
            <person name="Ferguson L.C.F."/>
            <person name="Garavelou S."/>
            <person name="Gordon K.H.J."/>
            <person name="Gunaratna R.T."/>
            <person name="Han Y."/>
            <person name="Hauser F."/>
            <person name="He Y."/>
            <person name="Heidel-Fischer H."/>
            <person name="Hirsh A."/>
            <person name="Hu Y."/>
            <person name="Jiang H."/>
            <person name="Kalra D."/>
            <person name="Klinner C."/>
            <person name="Konig C."/>
            <person name="Kovar C."/>
            <person name="Kroll A.R."/>
            <person name="Kuwar S.S."/>
            <person name="Lee S.L."/>
            <person name="Lehman R."/>
            <person name="Li K."/>
            <person name="Li Z."/>
            <person name="Liang H."/>
            <person name="Lovelace S."/>
            <person name="Lu Z."/>
            <person name="Mansfield J.H."/>
            <person name="McCulloch K.J."/>
            <person name="Mathew T."/>
            <person name="Morton B."/>
            <person name="Muzny D.M."/>
            <person name="Neunemann D."/>
            <person name="Ongeri F."/>
            <person name="Pauchet Y."/>
            <person name="Pu L.L."/>
            <person name="Pyrousis I."/>
            <person name="Rao X.J."/>
            <person name="Redding A."/>
            <person name="Roesel C."/>
            <person name="Sanchez-Gracia A."/>
            <person name="Schaack S."/>
            <person name="Shukla A."/>
            <person name="Tetreau G."/>
            <person name="Wang Y."/>
            <person name="Xiong G.H."/>
            <person name="Traut W."/>
            <person name="Walsh T.K."/>
            <person name="Worley K.C."/>
            <person name="Wu D."/>
            <person name="Wu W."/>
            <person name="Wu Y.Q."/>
            <person name="Zhang X."/>
            <person name="Zou Z."/>
            <person name="Zucker H."/>
            <person name="Briscoe A.D."/>
            <person name="Burmester T."/>
            <person name="Clem R.J."/>
            <person name="Feyereisen R."/>
            <person name="Grimmelikhuijzen C.J.P."/>
            <person name="Hamodrakas S.J."/>
            <person name="Hansson B.S."/>
            <person name="Huguet E."/>
            <person name="Jermiin L.S."/>
            <person name="Lan Q."/>
            <person name="Lehman H.K."/>
            <person name="Lorenzen M."/>
            <person name="Merzendorfer H."/>
            <person name="Michalopoulos I."/>
            <person name="Morton D.B."/>
            <person name="Muthukrishnan S."/>
            <person name="Oakeshott J.G."/>
            <person name="Palmer W."/>
            <person name="Park Y."/>
            <person name="Passarelli A.L."/>
            <person name="Rozas J."/>
            <person name="Schwartz L.M."/>
            <person name="Smith W."/>
            <person name="Southgate A."/>
            <person name="Vilcinskas A."/>
            <person name="Vogt R."/>
            <person name="Wang P."/>
            <person name="Werren J."/>
            <person name="Yu X.Q."/>
            <person name="Zhou J.J."/>
            <person name="Brown S.J."/>
            <person name="Scherer S.E."/>
            <person name="Richards S."/>
            <person name="Blissard G.W."/>
        </authorList>
    </citation>
    <scope>NUCLEOTIDE SEQUENCE</scope>
</reference>
<protein>
    <submittedName>
        <fullName evidence="2">Uncharacterized protein</fullName>
    </submittedName>
</protein>
<dbReference type="AlphaFoldDB" id="A0A922A2G0"/>
<keyword evidence="3" id="KW-1185">Reference proteome</keyword>
<sequence>NSLGGSADKKVLRDKLGACAELSDGEGSDNEYVTDSDEDNSEAEEDTEGESEDSATEDAQHQDTSVDVKELILDTSGSDDVQDSVERFLLNPTIENFDRIGDNAAEVIDAYLQVN</sequence>
<feature type="compositionally biased region" description="Acidic residues" evidence="1">
    <location>
        <begin position="23"/>
        <end position="56"/>
    </location>
</feature>